<accession>A0A832ZB35</accession>
<name>A0A832ZB35_9EURY</name>
<comment type="caution">
    <text evidence="2">The sequence shown here is derived from an EMBL/GenBank/DDBJ whole genome shotgun (WGS) entry which is preliminary data.</text>
</comment>
<organism evidence="2 3">
    <name type="scientific">Methanothermococcus okinawensis</name>
    <dbReference type="NCBI Taxonomy" id="155863"/>
    <lineage>
        <taxon>Archaea</taxon>
        <taxon>Methanobacteriati</taxon>
        <taxon>Methanobacteriota</taxon>
        <taxon>Methanomada group</taxon>
        <taxon>Methanococci</taxon>
        <taxon>Methanococcales</taxon>
        <taxon>Methanococcaceae</taxon>
        <taxon>Methanothermococcus</taxon>
    </lineage>
</organism>
<dbReference type="EMBL" id="DQUI01000025">
    <property type="protein sequence ID" value="HIP84146.1"/>
    <property type="molecule type" value="Genomic_DNA"/>
</dbReference>
<dbReference type="Pfam" id="PF06634">
    <property type="entry name" value="DUF1156"/>
    <property type="match status" value="1"/>
</dbReference>
<dbReference type="InterPro" id="IPR009537">
    <property type="entry name" value="DUF1156"/>
</dbReference>
<evidence type="ECO:0000313" key="3">
    <source>
        <dbReference type="Proteomes" id="UP000643554"/>
    </source>
</evidence>
<sequence length="70" mass="8354">MDRRFIEKTFPIREVGEISAREKNIRHGHISTLHIWWARRPLAVSRTVNYASLIPAPEDLLEEEKKRQFI</sequence>
<evidence type="ECO:0000259" key="1">
    <source>
        <dbReference type="Pfam" id="PF06634"/>
    </source>
</evidence>
<evidence type="ECO:0000313" key="2">
    <source>
        <dbReference type="EMBL" id="HIP84146.1"/>
    </source>
</evidence>
<reference evidence="2" key="1">
    <citation type="journal article" date="2020" name="ISME J.">
        <title>Gammaproteobacteria mediating utilization of methyl-, sulfur- and petroleum organic compounds in deep ocean hydrothermal plumes.</title>
        <authorList>
            <person name="Zhou Z."/>
            <person name="Liu Y."/>
            <person name="Pan J."/>
            <person name="Cron B.R."/>
            <person name="Toner B.M."/>
            <person name="Anantharaman K."/>
            <person name="Breier J.A."/>
            <person name="Dick G.J."/>
            <person name="Li M."/>
        </authorList>
    </citation>
    <scope>NUCLEOTIDE SEQUENCE</scope>
    <source>
        <strain evidence="2">SZUA-1453</strain>
    </source>
</reference>
<gene>
    <name evidence="2" type="ORF">EYH15_01450</name>
</gene>
<feature type="domain" description="DUF1156" evidence="1">
    <location>
        <begin position="10"/>
        <end position="66"/>
    </location>
</feature>
<protein>
    <submittedName>
        <fullName evidence="2">DUF1156 domain-containing protein</fullName>
    </submittedName>
</protein>
<feature type="non-terminal residue" evidence="2">
    <location>
        <position position="70"/>
    </location>
</feature>
<proteinExistence type="predicted"/>
<dbReference type="Proteomes" id="UP000643554">
    <property type="component" value="Unassembled WGS sequence"/>
</dbReference>
<dbReference type="AlphaFoldDB" id="A0A832ZB35"/>